<dbReference type="InterPro" id="IPR005877">
    <property type="entry name" value="YSIRK_signal_dom"/>
</dbReference>
<feature type="signal peptide" evidence="3">
    <location>
        <begin position="1"/>
        <end position="38"/>
    </location>
</feature>
<evidence type="ECO:0000259" key="4">
    <source>
        <dbReference type="Pfam" id="PF04650"/>
    </source>
</evidence>
<feature type="chain" id="PRO_5043994586" evidence="3">
    <location>
        <begin position="39"/>
        <end position="179"/>
    </location>
</feature>
<feature type="compositionally biased region" description="Polar residues" evidence="2">
    <location>
        <begin position="63"/>
        <end position="73"/>
    </location>
</feature>
<protein>
    <submittedName>
        <fullName evidence="5">YSIRK-type signal peptide-containing protein</fullName>
    </submittedName>
</protein>
<evidence type="ECO:0000256" key="1">
    <source>
        <dbReference type="ARBA" id="ARBA00022729"/>
    </source>
</evidence>
<comment type="caution">
    <text evidence="5">The sequence shown here is derived from an EMBL/GenBank/DDBJ whole genome shotgun (WGS) entry which is preliminary data.</text>
</comment>
<dbReference type="Pfam" id="PF04650">
    <property type="entry name" value="YSIRK_signal"/>
    <property type="match status" value="1"/>
</dbReference>
<organism evidence="5 6">
    <name type="scientific">Streptococcus mitis</name>
    <dbReference type="NCBI Taxonomy" id="28037"/>
    <lineage>
        <taxon>Bacteria</taxon>
        <taxon>Bacillati</taxon>
        <taxon>Bacillota</taxon>
        <taxon>Bacilli</taxon>
        <taxon>Lactobacillales</taxon>
        <taxon>Streptococcaceae</taxon>
        <taxon>Streptococcus</taxon>
        <taxon>Streptococcus mitis group</taxon>
    </lineage>
</organism>
<gene>
    <name evidence="5" type="ORF">GEZ78_09150</name>
</gene>
<feature type="compositionally biased region" description="Polar residues" evidence="2">
    <location>
        <begin position="84"/>
        <end position="108"/>
    </location>
</feature>
<feature type="region of interest" description="Disordered" evidence="2">
    <location>
        <begin position="63"/>
        <end position="126"/>
    </location>
</feature>
<sequence>MEKIWREKSCRYSIRKLTVGTASVLLGAVFLASHTVSADTIEVQQNEPALEKTTVKTDTITKASESTEHTQPNVPIDHTKPVLANNSSSESKPANADVTSATTNQASTEAIVKPNENKETEKQELPVTEQSNYQLNYDRPTALSKFHLVQTLFNRQIILLKNNFQLLVKHPIHYYSYQD</sequence>
<feature type="domain" description="YSIRK Gram-positive signal peptide" evidence="4">
    <location>
        <begin position="7"/>
        <end position="31"/>
    </location>
</feature>
<reference evidence="5 6" key="1">
    <citation type="submission" date="2019-10" db="EMBL/GenBank/DDBJ databases">
        <title>Streptococcus mitis of the oral and urogenital tracts.</title>
        <authorList>
            <person name="Price T."/>
            <person name="Mores C.R."/>
            <person name="Putonti C."/>
            <person name="Wolfe A.J."/>
        </authorList>
    </citation>
    <scope>NUCLEOTIDE SEQUENCE [LARGE SCALE GENOMIC DNA]</scope>
    <source>
        <strain evidence="5 6">SM39</strain>
    </source>
</reference>
<evidence type="ECO:0000313" key="5">
    <source>
        <dbReference type="EMBL" id="MQP83717.1"/>
    </source>
</evidence>
<dbReference type="Proteomes" id="UP000436302">
    <property type="component" value="Unassembled WGS sequence"/>
</dbReference>
<evidence type="ECO:0000256" key="2">
    <source>
        <dbReference type="SAM" id="MobiDB-lite"/>
    </source>
</evidence>
<proteinExistence type="predicted"/>
<dbReference type="EMBL" id="WIJV01000064">
    <property type="protein sequence ID" value="MQP83717.1"/>
    <property type="molecule type" value="Genomic_DNA"/>
</dbReference>
<evidence type="ECO:0000313" key="6">
    <source>
        <dbReference type="Proteomes" id="UP000436302"/>
    </source>
</evidence>
<feature type="compositionally biased region" description="Basic and acidic residues" evidence="2">
    <location>
        <begin position="115"/>
        <end position="124"/>
    </location>
</feature>
<dbReference type="AlphaFoldDB" id="A0A6I1UL23"/>
<keyword evidence="1 3" id="KW-0732">Signal</keyword>
<name>A0A6I1UL23_STRMT</name>
<dbReference type="NCBIfam" id="TIGR01168">
    <property type="entry name" value="YSIRK_signal"/>
    <property type="match status" value="1"/>
</dbReference>
<accession>A0A6I1UL23</accession>
<evidence type="ECO:0000256" key="3">
    <source>
        <dbReference type="SAM" id="SignalP"/>
    </source>
</evidence>